<evidence type="ECO:0000313" key="1">
    <source>
        <dbReference type="EMBL" id="SUD28681.1"/>
    </source>
</evidence>
<dbReference type="RefSeq" id="WP_051903205.1">
    <property type="nucleotide sequence ID" value="NZ_CP008896.1"/>
</dbReference>
<sequence>MEPLINTPDPEINAEEILEDLLDDLERPPVGIWMNLSYISTPELKRLKEFSKNLSAAVDEELRLQAGIFPQSGTAICPVCFAASNEADLNLLETPDDDESITYIWKCPACQETADYRKWGLSQNRLAQREIRLWNGHVKPGDLVIYVPFPDADPERHSVSGPAYILEGHTAVVALEGKSGCVAVRSCSPLNHAWLTKWLPL</sequence>
<accession>A0A379I7N5</accession>
<dbReference type="EMBL" id="UGUS01000002">
    <property type="protein sequence ID" value="SUD28681.1"/>
    <property type="molecule type" value="Genomic_DNA"/>
</dbReference>
<organism evidence="1 2">
    <name type="scientific">Pseudomonas fluorescens</name>
    <dbReference type="NCBI Taxonomy" id="294"/>
    <lineage>
        <taxon>Bacteria</taxon>
        <taxon>Pseudomonadati</taxon>
        <taxon>Pseudomonadota</taxon>
        <taxon>Gammaproteobacteria</taxon>
        <taxon>Pseudomonadales</taxon>
        <taxon>Pseudomonadaceae</taxon>
        <taxon>Pseudomonas</taxon>
    </lineage>
</organism>
<dbReference type="GeneID" id="70099362"/>
<reference evidence="1 2" key="1">
    <citation type="submission" date="2018-06" db="EMBL/GenBank/DDBJ databases">
        <authorList>
            <consortium name="Pathogen Informatics"/>
            <person name="Doyle S."/>
        </authorList>
    </citation>
    <scope>NUCLEOTIDE SEQUENCE [LARGE SCALE GENOMIC DNA]</scope>
    <source>
        <strain evidence="1 2">NCTC10392</strain>
    </source>
</reference>
<proteinExistence type="predicted"/>
<dbReference type="AlphaFoldDB" id="A0A379I7N5"/>
<dbReference type="OrthoDB" id="7107929at2"/>
<dbReference type="Proteomes" id="UP000255125">
    <property type="component" value="Unassembled WGS sequence"/>
</dbReference>
<gene>
    <name evidence="1" type="ORF">NCTC10392_00902</name>
</gene>
<name>A0A379I7N5_PSEFL</name>
<protein>
    <submittedName>
        <fullName evidence="1">Uncharacterized protein</fullName>
    </submittedName>
</protein>
<evidence type="ECO:0000313" key="2">
    <source>
        <dbReference type="Proteomes" id="UP000255125"/>
    </source>
</evidence>